<feature type="coiled-coil region" evidence="9">
    <location>
        <begin position="226"/>
        <end position="260"/>
    </location>
</feature>
<dbReference type="AlphaFoldDB" id="A0ABD1E9Y6"/>
<gene>
    <name evidence="12" type="ORF">ABEB36_012072</name>
</gene>
<dbReference type="InterPro" id="IPR003663">
    <property type="entry name" value="Sugar/inositol_transpt"/>
</dbReference>
<dbReference type="PANTHER" id="PTHR48021:SF1">
    <property type="entry name" value="GH07001P-RELATED"/>
    <property type="match status" value="1"/>
</dbReference>
<dbReference type="InterPro" id="IPR050549">
    <property type="entry name" value="MFS_Trehalose_Transporter"/>
</dbReference>
<feature type="transmembrane region" description="Helical" evidence="10">
    <location>
        <begin position="269"/>
        <end position="295"/>
    </location>
</feature>
<feature type="transmembrane region" description="Helical" evidence="10">
    <location>
        <begin position="440"/>
        <end position="459"/>
    </location>
</feature>
<feature type="transmembrane region" description="Helical" evidence="10">
    <location>
        <begin position="31"/>
        <end position="52"/>
    </location>
</feature>
<proteinExistence type="inferred from homology"/>
<keyword evidence="8" id="KW-0813">Transport</keyword>
<feature type="transmembrane region" description="Helical" evidence="10">
    <location>
        <begin position="72"/>
        <end position="95"/>
    </location>
</feature>
<evidence type="ECO:0000313" key="13">
    <source>
        <dbReference type="Proteomes" id="UP001566132"/>
    </source>
</evidence>
<sequence>MVQSKKTLAQTFIKNKMDVGSSSSGKKLPQFLAALSVCLGSVAAGTVLGWTATISTKLKENGFNGIPVDDDVLGWISGCATLGAMLICFPIGFICDAIGRKWACLLTIIPFTLGWVLVIFANNEAMLYVGRFFTGLAGGAFCVAAPLYTSEIAETRIRGTLGSFFQLLLTIGILLSYVFGVVSSPKTLSIICLFIPIGFGLVFFFQPETPLYFLKKGNRAAALQSLKRLRGDEYDSEKELQELQDQLDKQEQEKVSFSQAFQTKAAKKALFICFGLMVFQQLSGVNAVIFFLSPIFESAGGSIRADYGSIVVGVVQVVATFVSSLVVDKFGRKILLIGSGFFMACSAALLGVYFTLQKGTLIDQETIDKIGFLPVVSLIVFITVFSLGFGPIPWMASAEIMPPAIKSTASSAAATFNWFLAFIVTRFYNNLQAAIGGDTTFYIFAGICFVGCFFVYFVVPETKGKTTQEVQDILNGVKPGSPDSKGVDNLTFTKS</sequence>
<feature type="transmembrane region" description="Helical" evidence="10">
    <location>
        <begin position="188"/>
        <end position="205"/>
    </location>
</feature>
<keyword evidence="9" id="KW-0175">Coiled coil</keyword>
<keyword evidence="13" id="KW-1185">Reference proteome</keyword>
<organism evidence="12 13">
    <name type="scientific">Hypothenemus hampei</name>
    <name type="common">Coffee berry borer</name>
    <dbReference type="NCBI Taxonomy" id="57062"/>
    <lineage>
        <taxon>Eukaryota</taxon>
        <taxon>Metazoa</taxon>
        <taxon>Ecdysozoa</taxon>
        <taxon>Arthropoda</taxon>
        <taxon>Hexapoda</taxon>
        <taxon>Insecta</taxon>
        <taxon>Pterygota</taxon>
        <taxon>Neoptera</taxon>
        <taxon>Endopterygota</taxon>
        <taxon>Coleoptera</taxon>
        <taxon>Polyphaga</taxon>
        <taxon>Cucujiformia</taxon>
        <taxon>Curculionidae</taxon>
        <taxon>Scolytinae</taxon>
        <taxon>Hypothenemus</taxon>
    </lineage>
</organism>
<feature type="transmembrane region" description="Helical" evidence="10">
    <location>
        <begin position="334"/>
        <end position="356"/>
    </location>
</feature>
<evidence type="ECO:0000256" key="10">
    <source>
        <dbReference type="SAM" id="Phobius"/>
    </source>
</evidence>
<evidence type="ECO:0000256" key="5">
    <source>
        <dbReference type="ARBA" id="ARBA00023136"/>
    </source>
</evidence>
<dbReference type="PROSITE" id="PS00217">
    <property type="entry name" value="SUGAR_TRANSPORT_2"/>
    <property type="match status" value="1"/>
</dbReference>
<dbReference type="PRINTS" id="PR00171">
    <property type="entry name" value="SUGRTRNSPORT"/>
</dbReference>
<comment type="caution">
    <text evidence="12">The sequence shown here is derived from an EMBL/GenBank/DDBJ whole genome shotgun (WGS) entry which is preliminary data.</text>
</comment>
<evidence type="ECO:0000256" key="3">
    <source>
        <dbReference type="ARBA" id="ARBA00022692"/>
    </source>
</evidence>
<dbReference type="PANTHER" id="PTHR48021">
    <property type="match status" value="1"/>
</dbReference>
<comment type="subcellular location">
    <subcellularLocation>
        <location evidence="1">Cell membrane</location>
        <topology evidence="1">Multi-pass membrane protein</topology>
    </subcellularLocation>
</comment>
<feature type="transmembrane region" description="Helical" evidence="10">
    <location>
        <begin position="408"/>
        <end position="428"/>
    </location>
</feature>
<feature type="transmembrane region" description="Helical" evidence="10">
    <location>
        <begin position="376"/>
        <end position="396"/>
    </location>
</feature>
<evidence type="ECO:0000256" key="1">
    <source>
        <dbReference type="ARBA" id="ARBA00004651"/>
    </source>
</evidence>
<feature type="domain" description="Major facilitator superfamily (MFS) profile" evidence="11">
    <location>
        <begin position="29"/>
        <end position="463"/>
    </location>
</feature>
<name>A0ABD1E9Y6_HYPHA</name>
<dbReference type="PROSITE" id="PS50850">
    <property type="entry name" value="MFS"/>
    <property type="match status" value="1"/>
</dbReference>
<protein>
    <recommendedName>
        <fullName evidence="11">Major facilitator superfamily (MFS) profile domain-containing protein</fullName>
    </recommendedName>
</protein>
<dbReference type="EMBL" id="JBDJPC010000009">
    <property type="protein sequence ID" value="KAL1491481.1"/>
    <property type="molecule type" value="Genomic_DNA"/>
</dbReference>
<keyword evidence="5 10" id="KW-0472">Membrane</keyword>
<dbReference type="PROSITE" id="PS00216">
    <property type="entry name" value="SUGAR_TRANSPORT_1"/>
    <property type="match status" value="1"/>
</dbReference>
<keyword evidence="4 10" id="KW-1133">Transmembrane helix</keyword>
<keyword evidence="2" id="KW-1003">Cell membrane</keyword>
<dbReference type="Proteomes" id="UP001566132">
    <property type="component" value="Unassembled WGS sequence"/>
</dbReference>
<dbReference type="InterPro" id="IPR005828">
    <property type="entry name" value="MFS_sugar_transport-like"/>
</dbReference>
<keyword evidence="6" id="KW-0325">Glycoprotein</keyword>
<evidence type="ECO:0000256" key="9">
    <source>
        <dbReference type="SAM" id="Coils"/>
    </source>
</evidence>
<evidence type="ECO:0000256" key="6">
    <source>
        <dbReference type="ARBA" id="ARBA00023180"/>
    </source>
</evidence>
<feature type="transmembrane region" description="Helical" evidence="10">
    <location>
        <begin position="307"/>
        <end position="327"/>
    </location>
</feature>
<dbReference type="InterPro" id="IPR036259">
    <property type="entry name" value="MFS_trans_sf"/>
</dbReference>
<dbReference type="GO" id="GO:0005886">
    <property type="term" value="C:plasma membrane"/>
    <property type="evidence" value="ECO:0007669"/>
    <property type="project" value="UniProtKB-SubCell"/>
</dbReference>
<dbReference type="Gene3D" id="1.20.1250.20">
    <property type="entry name" value="MFS general substrate transporter like domains"/>
    <property type="match status" value="1"/>
</dbReference>
<dbReference type="InterPro" id="IPR020846">
    <property type="entry name" value="MFS_dom"/>
</dbReference>
<comment type="similarity">
    <text evidence="7">Belongs to the major facilitator superfamily. Sugar transporter (TC 2.A.1.1) family. Trehalose transporter subfamily.</text>
</comment>
<dbReference type="NCBIfam" id="TIGR00879">
    <property type="entry name" value="SP"/>
    <property type="match status" value="1"/>
</dbReference>
<evidence type="ECO:0000256" key="4">
    <source>
        <dbReference type="ARBA" id="ARBA00022989"/>
    </source>
</evidence>
<evidence type="ECO:0000256" key="7">
    <source>
        <dbReference type="ARBA" id="ARBA00024348"/>
    </source>
</evidence>
<dbReference type="Pfam" id="PF00083">
    <property type="entry name" value="Sugar_tr"/>
    <property type="match status" value="1"/>
</dbReference>
<evidence type="ECO:0000256" key="2">
    <source>
        <dbReference type="ARBA" id="ARBA00022475"/>
    </source>
</evidence>
<reference evidence="12 13" key="1">
    <citation type="submission" date="2024-05" db="EMBL/GenBank/DDBJ databases">
        <title>Genetic variation in Jamaican populations of the coffee berry borer (Hypothenemus hampei).</title>
        <authorList>
            <person name="Errbii M."/>
            <person name="Myrie A."/>
        </authorList>
    </citation>
    <scope>NUCLEOTIDE SEQUENCE [LARGE SCALE GENOMIC DNA]</scope>
    <source>
        <strain evidence="12">JA-Hopewell-2020-01-JO</strain>
        <tissue evidence="12">Whole body</tissue>
    </source>
</reference>
<evidence type="ECO:0000256" key="8">
    <source>
        <dbReference type="RuleBase" id="RU003346"/>
    </source>
</evidence>
<keyword evidence="3 10" id="KW-0812">Transmembrane</keyword>
<evidence type="ECO:0000313" key="12">
    <source>
        <dbReference type="EMBL" id="KAL1491481.1"/>
    </source>
</evidence>
<dbReference type="SUPFAM" id="SSF103473">
    <property type="entry name" value="MFS general substrate transporter"/>
    <property type="match status" value="1"/>
</dbReference>
<feature type="transmembrane region" description="Helical" evidence="10">
    <location>
        <begin position="128"/>
        <end position="149"/>
    </location>
</feature>
<feature type="transmembrane region" description="Helical" evidence="10">
    <location>
        <begin position="161"/>
        <end position="182"/>
    </location>
</feature>
<dbReference type="CDD" id="cd17358">
    <property type="entry name" value="MFS_GLUT6_8_Class3_like"/>
    <property type="match status" value="1"/>
</dbReference>
<accession>A0ABD1E9Y6</accession>
<dbReference type="InterPro" id="IPR044775">
    <property type="entry name" value="MFS_ERD6/Tret1-like"/>
</dbReference>
<feature type="transmembrane region" description="Helical" evidence="10">
    <location>
        <begin position="102"/>
        <end position="122"/>
    </location>
</feature>
<dbReference type="FunFam" id="1.20.1250.20:FF:000055">
    <property type="entry name" value="Facilitated trehalose transporter Tret1-2 homolog"/>
    <property type="match status" value="1"/>
</dbReference>
<evidence type="ECO:0000259" key="11">
    <source>
        <dbReference type="PROSITE" id="PS50850"/>
    </source>
</evidence>
<dbReference type="InterPro" id="IPR005829">
    <property type="entry name" value="Sugar_transporter_CS"/>
</dbReference>